<name>A0ACC2GW04_DALPE</name>
<accession>A0ACC2GW04</accession>
<dbReference type="Proteomes" id="UP001157502">
    <property type="component" value="Chromosome 8"/>
</dbReference>
<evidence type="ECO:0000313" key="2">
    <source>
        <dbReference type="Proteomes" id="UP001157502"/>
    </source>
</evidence>
<comment type="caution">
    <text evidence="1">The sequence shown here is derived from an EMBL/GenBank/DDBJ whole genome shotgun (WGS) entry which is preliminary data.</text>
</comment>
<gene>
    <name evidence="1" type="ORF">DPEC_G00096490</name>
</gene>
<proteinExistence type="predicted"/>
<keyword evidence="2" id="KW-1185">Reference proteome</keyword>
<sequence length="344" mass="38155">MGLEMFPNLNSVVEVKWTGLDQYNAFQSAATALINVVSVYLVECVDVIGAFIKMLSKFLCLCLSAVSLQLTDFGLARVYQSISKAKMKDTGEEVGTLSYMPPEAFDVNYQPTRASDVYSYGILLWSIFTGEEPYSYVQSTIVRFRIPEGDRPCLESVETDQADGLGDLVDLMEQCWHQKPTERPSFLECLAVTENVYENHKQGINDAVHHVQTTLDSGGIPAVSDFPISPRSQLPVNQAVPNRVQTGPPPTQETAGGFTSKQKLKEHSLPYPTTVSSAIQPSSEFKDVPPEHSQGTTLVHNRGEVWNTPSFIPMGFLIGHWGSIPDKLWPFVSPYLSLHLFAYL</sequence>
<dbReference type="EMBL" id="CM055735">
    <property type="protein sequence ID" value="KAJ8007662.1"/>
    <property type="molecule type" value="Genomic_DNA"/>
</dbReference>
<reference evidence="1" key="1">
    <citation type="submission" date="2021-05" db="EMBL/GenBank/DDBJ databases">
        <authorList>
            <person name="Pan Q."/>
            <person name="Jouanno E."/>
            <person name="Zahm M."/>
            <person name="Klopp C."/>
            <person name="Cabau C."/>
            <person name="Louis A."/>
            <person name="Berthelot C."/>
            <person name="Parey E."/>
            <person name="Roest Crollius H."/>
            <person name="Montfort J."/>
            <person name="Robinson-Rechavi M."/>
            <person name="Bouchez O."/>
            <person name="Lampietro C."/>
            <person name="Lopez Roques C."/>
            <person name="Donnadieu C."/>
            <person name="Postlethwait J."/>
            <person name="Bobe J."/>
            <person name="Dillon D."/>
            <person name="Chandos A."/>
            <person name="von Hippel F."/>
            <person name="Guiguen Y."/>
        </authorList>
    </citation>
    <scope>NUCLEOTIDE SEQUENCE</scope>
    <source>
        <strain evidence="1">YG-Jan2019</strain>
    </source>
</reference>
<evidence type="ECO:0000313" key="1">
    <source>
        <dbReference type="EMBL" id="KAJ8007662.1"/>
    </source>
</evidence>
<protein>
    <submittedName>
        <fullName evidence="1">Uncharacterized protein</fullName>
    </submittedName>
</protein>
<organism evidence="1 2">
    <name type="scientific">Dallia pectoralis</name>
    <name type="common">Alaska blackfish</name>
    <dbReference type="NCBI Taxonomy" id="75939"/>
    <lineage>
        <taxon>Eukaryota</taxon>
        <taxon>Metazoa</taxon>
        <taxon>Chordata</taxon>
        <taxon>Craniata</taxon>
        <taxon>Vertebrata</taxon>
        <taxon>Euteleostomi</taxon>
        <taxon>Actinopterygii</taxon>
        <taxon>Neopterygii</taxon>
        <taxon>Teleostei</taxon>
        <taxon>Protacanthopterygii</taxon>
        <taxon>Esociformes</taxon>
        <taxon>Umbridae</taxon>
        <taxon>Dallia</taxon>
    </lineage>
</organism>